<organism evidence="3">
    <name type="scientific">invertebrate metagenome</name>
    <dbReference type="NCBI Taxonomy" id="1711999"/>
    <lineage>
        <taxon>unclassified sequences</taxon>
        <taxon>metagenomes</taxon>
        <taxon>organismal metagenomes</taxon>
    </lineage>
</organism>
<dbReference type="EC" id="1.2.7.1" evidence="3"/>
<dbReference type="Pfam" id="PF01558">
    <property type="entry name" value="POR"/>
    <property type="match status" value="1"/>
</dbReference>
<dbReference type="AlphaFoldDB" id="A0A484H4W2"/>
<evidence type="ECO:0000256" key="1">
    <source>
        <dbReference type="ARBA" id="ARBA00023002"/>
    </source>
</evidence>
<dbReference type="Gene3D" id="3.40.920.10">
    <property type="entry name" value="Pyruvate-ferredoxin oxidoreductase, PFOR, domain III"/>
    <property type="match status" value="1"/>
</dbReference>
<dbReference type="PANTHER" id="PTHR43366:SF1">
    <property type="entry name" value="PYRUVATE SYNTHASE SUBUNIT PORC"/>
    <property type="match status" value="1"/>
</dbReference>
<dbReference type="SUPFAM" id="SSF53323">
    <property type="entry name" value="Pyruvate-ferredoxin oxidoreductase, PFOR, domain III"/>
    <property type="match status" value="1"/>
</dbReference>
<dbReference type="GO" id="GO:0019164">
    <property type="term" value="F:pyruvate synthase activity"/>
    <property type="evidence" value="ECO:0007669"/>
    <property type="project" value="UniProtKB-EC"/>
</dbReference>
<dbReference type="InterPro" id="IPR019752">
    <property type="entry name" value="Pyrv/ketoisovalerate_OxRed_cat"/>
</dbReference>
<gene>
    <name evidence="3" type="ORF">RIEGSTA812A_PEG_389</name>
</gene>
<accession>A0A484H4W2</accession>
<dbReference type="NCBIfam" id="TIGR02175">
    <property type="entry name" value="PorC_KorC"/>
    <property type="match status" value="1"/>
</dbReference>
<dbReference type="PANTHER" id="PTHR43366">
    <property type="entry name" value="PYRUVATE SYNTHASE SUBUNIT PORC"/>
    <property type="match status" value="1"/>
</dbReference>
<sequence length="177" mass="19031">MVAAYLLASAAFEVGRYCQAFPNFGAERRGAPVMAFVRIDVRPILRRSQVRTPAFLIIQDPGLLNVAGVLDGLQERGGVLVNSSRSSEELSRHTGKTVVAFAATHLALQITGKPLANVALLSAFASLTGLLSREALVKALSSRFKDEVLAKNLKLVDMIANQVPSRSWKEIADALST</sequence>
<reference evidence="3" key="1">
    <citation type="submission" date="2018-10" db="EMBL/GenBank/DDBJ databases">
        <authorList>
            <person name="Gruber-Vodicka H."/>
            <person name="Jaeckle O."/>
        </authorList>
    </citation>
    <scope>NUCLEOTIDE SEQUENCE</scope>
</reference>
<keyword evidence="3" id="KW-0670">Pyruvate</keyword>
<protein>
    <submittedName>
        <fullName evidence="3">Pyruvate:ferredoxin oxidoreductase, gamma subunit</fullName>
        <ecNumber evidence="3">1.2.7.1</ecNumber>
    </submittedName>
</protein>
<evidence type="ECO:0000259" key="2">
    <source>
        <dbReference type="Pfam" id="PF01558"/>
    </source>
</evidence>
<keyword evidence="1 3" id="KW-0560">Oxidoreductase</keyword>
<dbReference type="InterPro" id="IPR011894">
    <property type="entry name" value="PorC_KorC"/>
</dbReference>
<dbReference type="EMBL" id="LR026963">
    <property type="protein sequence ID" value="VBB68916.1"/>
    <property type="molecule type" value="Genomic_DNA"/>
</dbReference>
<proteinExistence type="predicted"/>
<name>A0A484H4W2_9ZZZZ</name>
<dbReference type="InterPro" id="IPR051626">
    <property type="entry name" value="Oxidoreductase_gamma_subunit"/>
</dbReference>
<dbReference type="InterPro" id="IPR002869">
    <property type="entry name" value="Pyrv_flavodox_OxRed_cen"/>
</dbReference>
<feature type="domain" description="Pyruvate/ketoisovalerate oxidoreductase catalytic" evidence="2">
    <location>
        <begin position="2"/>
        <end position="157"/>
    </location>
</feature>
<evidence type="ECO:0000313" key="3">
    <source>
        <dbReference type="EMBL" id="VBB68916.1"/>
    </source>
</evidence>